<dbReference type="InterPro" id="IPR015425">
    <property type="entry name" value="FH2_Formin"/>
</dbReference>
<feature type="compositionally biased region" description="Low complexity" evidence="2">
    <location>
        <begin position="180"/>
        <end position="194"/>
    </location>
</feature>
<evidence type="ECO:0000256" key="1">
    <source>
        <dbReference type="SAM" id="Coils"/>
    </source>
</evidence>
<evidence type="ECO:0000313" key="5">
    <source>
        <dbReference type="Proteomes" id="UP000023152"/>
    </source>
</evidence>
<feature type="compositionally biased region" description="Basic residues" evidence="2">
    <location>
        <begin position="159"/>
        <end position="171"/>
    </location>
</feature>
<dbReference type="Proteomes" id="UP000023152">
    <property type="component" value="Unassembled WGS sequence"/>
</dbReference>
<feature type="region of interest" description="Disordered" evidence="2">
    <location>
        <begin position="156"/>
        <end position="206"/>
    </location>
</feature>
<evidence type="ECO:0000313" key="4">
    <source>
        <dbReference type="EMBL" id="ETO08500.1"/>
    </source>
</evidence>
<organism evidence="4 5">
    <name type="scientific">Reticulomyxa filosa</name>
    <dbReference type="NCBI Taxonomy" id="46433"/>
    <lineage>
        <taxon>Eukaryota</taxon>
        <taxon>Sar</taxon>
        <taxon>Rhizaria</taxon>
        <taxon>Retaria</taxon>
        <taxon>Foraminifera</taxon>
        <taxon>Monothalamids</taxon>
        <taxon>Reticulomyxidae</taxon>
        <taxon>Reticulomyxa</taxon>
    </lineage>
</organism>
<protein>
    <recommendedName>
        <fullName evidence="3">FH2 domain-containing protein</fullName>
    </recommendedName>
</protein>
<gene>
    <name evidence="4" type="ORF">RFI_28888</name>
</gene>
<accession>X6M642</accession>
<dbReference type="Gene3D" id="1.20.58.2220">
    <property type="entry name" value="Formin, FH2 domain"/>
    <property type="match status" value="1"/>
</dbReference>
<sequence length="229" mass="26812">SDVDELQRDIQELEKRVKAHRRTMTKTHSDWAREGVSIGLQHVASHIRHVSRLPKALQMAELSNYGTLRAPLKEAEKEEEEKQENQFSMSMLRFYKRENTTVRQVDTELKKLELECKQTATYFGCDEDTKWEEMFSAFLNFRERFIKAQREIEAENKKKNAKKNNCKKNKSWTHNTEEQAASSSNANANANANATDAGKSTQSSHQQRTFDMYKQYQKNKTKTVIFTFF</sequence>
<dbReference type="PROSITE" id="PS51444">
    <property type="entry name" value="FH2"/>
    <property type="match status" value="1"/>
</dbReference>
<feature type="non-terminal residue" evidence="4">
    <location>
        <position position="1"/>
    </location>
</feature>
<keyword evidence="1" id="KW-0175">Coiled coil</keyword>
<proteinExistence type="predicted"/>
<dbReference type="SUPFAM" id="SSF101447">
    <property type="entry name" value="Formin homology 2 domain (FH2 domain)"/>
    <property type="match status" value="1"/>
</dbReference>
<dbReference type="InterPro" id="IPR042201">
    <property type="entry name" value="FH2_Formin_sf"/>
</dbReference>
<feature type="coiled-coil region" evidence="1">
    <location>
        <begin position="3"/>
        <end position="30"/>
    </location>
</feature>
<dbReference type="EMBL" id="ASPP01024923">
    <property type="protein sequence ID" value="ETO08500.1"/>
    <property type="molecule type" value="Genomic_DNA"/>
</dbReference>
<feature type="domain" description="FH2" evidence="3">
    <location>
        <begin position="1"/>
        <end position="171"/>
    </location>
</feature>
<comment type="caution">
    <text evidence="4">The sequence shown here is derived from an EMBL/GenBank/DDBJ whole genome shotgun (WGS) entry which is preliminary data.</text>
</comment>
<evidence type="ECO:0000256" key="2">
    <source>
        <dbReference type="SAM" id="MobiDB-lite"/>
    </source>
</evidence>
<reference evidence="4 5" key="1">
    <citation type="journal article" date="2013" name="Curr. Biol.">
        <title>The Genome of the Foraminiferan Reticulomyxa filosa.</title>
        <authorList>
            <person name="Glockner G."/>
            <person name="Hulsmann N."/>
            <person name="Schleicher M."/>
            <person name="Noegel A.A."/>
            <person name="Eichinger L."/>
            <person name="Gallinger C."/>
            <person name="Pawlowski J."/>
            <person name="Sierra R."/>
            <person name="Euteneuer U."/>
            <person name="Pillet L."/>
            <person name="Moustafa A."/>
            <person name="Platzer M."/>
            <person name="Groth M."/>
            <person name="Szafranski K."/>
            <person name="Schliwa M."/>
        </authorList>
    </citation>
    <scope>NUCLEOTIDE SEQUENCE [LARGE SCALE GENOMIC DNA]</scope>
</reference>
<name>X6M642_RETFI</name>
<dbReference type="AlphaFoldDB" id="X6M642"/>
<evidence type="ECO:0000259" key="3">
    <source>
        <dbReference type="PROSITE" id="PS51444"/>
    </source>
</evidence>
<keyword evidence="5" id="KW-1185">Reference proteome</keyword>